<dbReference type="AlphaFoldDB" id="A0A084EP18"/>
<comment type="caution">
    <text evidence="3">The sequence shown here is derived from an EMBL/GenBank/DDBJ whole genome shotgun (WGS) entry which is preliminary data.</text>
</comment>
<proteinExistence type="predicted"/>
<name>A0A084EP18_SPHYA</name>
<organism evidence="3 4">
    <name type="scientific">Sphingobium yanoikuyae</name>
    <name type="common">Sphingomonas yanoikuyae</name>
    <dbReference type="NCBI Taxonomy" id="13690"/>
    <lineage>
        <taxon>Bacteria</taxon>
        <taxon>Pseudomonadati</taxon>
        <taxon>Pseudomonadota</taxon>
        <taxon>Alphaproteobacteria</taxon>
        <taxon>Sphingomonadales</taxon>
        <taxon>Sphingomonadaceae</taxon>
        <taxon>Sphingobium</taxon>
    </lineage>
</organism>
<evidence type="ECO:0000259" key="2">
    <source>
        <dbReference type="Pfam" id="PF13193"/>
    </source>
</evidence>
<dbReference type="EMBL" id="JGVR01000008">
    <property type="protein sequence ID" value="KEZ19710.1"/>
    <property type="molecule type" value="Genomic_DNA"/>
</dbReference>
<reference evidence="3 4" key="1">
    <citation type="submission" date="2014-03" db="EMBL/GenBank/DDBJ databases">
        <title>Genome sequence of Sphingobium yanoikuyae B1.</title>
        <authorList>
            <person name="Gan H.M."/>
            <person name="Gan H.Y."/>
            <person name="Savka M.A."/>
        </authorList>
    </citation>
    <scope>NUCLEOTIDE SEQUENCE [LARGE SCALE GENOMIC DNA]</scope>
    <source>
        <strain evidence="3 4">B1</strain>
    </source>
</reference>
<dbReference type="Gene3D" id="3.40.50.12780">
    <property type="entry name" value="N-terminal domain of ligase-like"/>
    <property type="match status" value="1"/>
</dbReference>
<dbReference type="Gene3D" id="3.30.300.30">
    <property type="match status" value="1"/>
</dbReference>
<accession>A0A084EP18</accession>
<evidence type="ECO:0000313" key="4">
    <source>
        <dbReference type="Proteomes" id="UP000028534"/>
    </source>
</evidence>
<keyword evidence="3" id="KW-0436">Ligase</keyword>
<feature type="domain" description="AMP-dependent synthetase/ligase" evidence="1">
    <location>
        <begin position="27"/>
        <end position="376"/>
    </location>
</feature>
<dbReference type="GO" id="GO:0016405">
    <property type="term" value="F:CoA-ligase activity"/>
    <property type="evidence" value="ECO:0007669"/>
    <property type="project" value="TreeGrafter"/>
</dbReference>
<dbReference type="eggNOG" id="COG0318">
    <property type="taxonomic scope" value="Bacteria"/>
</dbReference>
<dbReference type="InterPro" id="IPR000873">
    <property type="entry name" value="AMP-dep_synth/lig_dom"/>
</dbReference>
<dbReference type="STRING" id="13690.AX777_07910"/>
<dbReference type="RefSeq" id="WP_037518774.1">
    <property type="nucleotide sequence ID" value="NZ_JGVR01000008.1"/>
</dbReference>
<feature type="domain" description="AMP-binding enzyme C-terminal" evidence="2">
    <location>
        <begin position="423"/>
        <end position="498"/>
    </location>
</feature>
<gene>
    <name evidence="3" type="ORF">CP98_01815</name>
</gene>
<dbReference type="InterPro" id="IPR042099">
    <property type="entry name" value="ANL_N_sf"/>
</dbReference>
<sequence>MADQRRALPQYRAMETDHPSLRALAAAALQRPADQAAILYEGEWIAWGALRAVAEEIDAAMDASGIAADAPVAFVARNRPAALAALLGLIAQGRTIRMIHAFQSDAAIARDLTRMAPAALVAFAEDIGPEIRAVLATEGIAAVAIDGMAAAALPGHEYASPEVQQRHGPAAPQIEILTSGTTGPPKSFAVPYALLERHFLSTPLTRQQADDPQAAPPFLLYFPLGNITGLYSTLPMLLRGQRVELLERFSLAAWHAHVRRWRPSHGGLPPASVQAVLDADLPVEDLASLRAIGCGAAPLDPGVQQAFEARYGIPILLSYGATEFAGPVASMTAALHAEWGASKIGSVGRAMPGAQLRIVDPDSGVPLPPNSEGLLEVIAPRIGPDWIRTSDIALIDADDFLFLRGRADGAIIRGGFKLLPESIERALMLHPAVAEAAVTGTADHRLGQVPAAAIRLRADFAAPAIAALETHVRQHLPATHVPVKWLFVRDLPRTPSLKTDRRALQALFANMSPETQNETENIT</sequence>
<dbReference type="Pfam" id="PF13193">
    <property type="entry name" value="AMP-binding_C"/>
    <property type="match status" value="1"/>
</dbReference>
<dbReference type="InterPro" id="IPR045851">
    <property type="entry name" value="AMP-bd_C_sf"/>
</dbReference>
<dbReference type="PANTHER" id="PTHR24096">
    <property type="entry name" value="LONG-CHAIN-FATTY-ACID--COA LIGASE"/>
    <property type="match status" value="1"/>
</dbReference>
<evidence type="ECO:0000313" key="3">
    <source>
        <dbReference type="EMBL" id="KEZ19710.1"/>
    </source>
</evidence>
<dbReference type="InterPro" id="IPR025110">
    <property type="entry name" value="AMP-bd_C"/>
</dbReference>
<dbReference type="PATRIC" id="fig|13690.10.peg.1869"/>
<protein>
    <submittedName>
        <fullName evidence="3">Acyl-CoA synthetase (AMP-forming)/AMP-acid ligase II</fullName>
    </submittedName>
</protein>
<dbReference type="Pfam" id="PF00501">
    <property type="entry name" value="AMP-binding"/>
    <property type="match status" value="1"/>
</dbReference>
<dbReference type="CDD" id="cd04433">
    <property type="entry name" value="AFD_class_I"/>
    <property type="match status" value="1"/>
</dbReference>
<evidence type="ECO:0000259" key="1">
    <source>
        <dbReference type="Pfam" id="PF00501"/>
    </source>
</evidence>
<dbReference type="Proteomes" id="UP000028534">
    <property type="component" value="Unassembled WGS sequence"/>
</dbReference>
<dbReference type="SUPFAM" id="SSF56801">
    <property type="entry name" value="Acetyl-CoA synthetase-like"/>
    <property type="match status" value="1"/>
</dbReference>